<evidence type="ECO:0000313" key="2">
    <source>
        <dbReference type="Proteomes" id="UP000652198"/>
    </source>
</evidence>
<name>A0ABX2BN96_9BURK</name>
<dbReference type="Proteomes" id="UP000652198">
    <property type="component" value="Unassembled WGS sequence"/>
</dbReference>
<protein>
    <submittedName>
        <fullName evidence="1">Uncharacterized protein</fullName>
    </submittedName>
</protein>
<evidence type="ECO:0000313" key="1">
    <source>
        <dbReference type="EMBL" id="NPT41250.1"/>
    </source>
</evidence>
<organism evidence="1 2">
    <name type="scientific">Paraburkholderia solitsugae</name>
    <dbReference type="NCBI Taxonomy" id="2675748"/>
    <lineage>
        <taxon>Bacteria</taxon>
        <taxon>Pseudomonadati</taxon>
        <taxon>Pseudomonadota</taxon>
        <taxon>Betaproteobacteria</taxon>
        <taxon>Burkholderiales</taxon>
        <taxon>Burkholderiaceae</taxon>
        <taxon>Paraburkholderia</taxon>
    </lineage>
</organism>
<dbReference type="RefSeq" id="WP_172309814.1">
    <property type="nucleotide sequence ID" value="NZ_WOEY01000029.1"/>
</dbReference>
<dbReference type="EMBL" id="WOEY01000029">
    <property type="protein sequence ID" value="NPT41250.1"/>
    <property type="molecule type" value="Genomic_DNA"/>
</dbReference>
<comment type="caution">
    <text evidence="1">The sequence shown here is derived from an EMBL/GenBank/DDBJ whole genome shotgun (WGS) entry which is preliminary data.</text>
</comment>
<accession>A0ABX2BN96</accession>
<reference evidence="1 2" key="1">
    <citation type="submission" date="2019-11" db="EMBL/GenBank/DDBJ databases">
        <title>Metabolism of dissolved organic matter in forest soils.</title>
        <authorList>
            <person name="Cyle K.T."/>
            <person name="Wilhelm R.C."/>
            <person name="Martinez C.E."/>
        </authorList>
    </citation>
    <scope>NUCLEOTIDE SEQUENCE [LARGE SCALE GENOMIC DNA]</scope>
    <source>
        <strain evidence="1 2">1N</strain>
    </source>
</reference>
<sequence>MSDHFLSTFRRPDAPMARGKYLSRVFGIFSEELVRLWASDPRCPYEDLGRPTLRKRGEKSGSTLDFTLRDKATGKSYVAELKCEIEYENYKYLILTDVKQLDHHNKAAFFALLDAAANSPAQQVFVHGKEIYIDGAILIWGDATPEGRKAAVTEKGFFDVLTMAEIIEDLRSWGSESQRRFVEERRTWTNELFDALLQTHP</sequence>
<keyword evidence="2" id="KW-1185">Reference proteome</keyword>
<gene>
    <name evidence="1" type="ORF">GNZ12_07950</name>
</gene>
<proteinExistence type="predicted"/>